<keyword evidence="2" id="KW-1185">Reference proteome</keyword>
<evidence type="ECO:0000313" key="2">
    <source>
        <dbReference type="Proteomes" id="UP000829398"/>
    </source>
</evidence>
<gene>
    <name evidence="1" type="ORF">KPL71_012218</name>
</gene>
<organism evidence="1 2">
    <name type="scientific">Citrus sinensis</name>
    <name type="common">Sweet orange</name>
    <name type="synonym">Citrus aurantium var. sinensis</name>
    <dbReference type="NCBI Taxonomy" id="2711"/>
    <lineage>
        <taxon>Eukaryota</taxon>
        <taxon>Viridiplantae</taxon>
        <taxon>Streptophyta</taxon>
        <taxon>Embryophyta</taxon>
        <taxon>Tracheophyta</taxon>
        <taxon>Spermatophyta</taxon>
        <taxon>Magnoliopsida</taxon>
        <taxon>eudicotyledons</taxon>
        <taxon>Gunneridae</taxon>
        <taxon>Pentapetalae</taxon>
        <taxon>rosids</taxon>
        <taxon>malvids</taxon>
        <taxon>Sapindales</taxon>
        <taxon>Rutaceae</taxon>
        <taxon>Aurantioideae</taxon>
        <taxon>Citrus</taxon>
    </lineage>
</organism>
<name>A0ACB8L921_CITSI</name>
<evidence type="ECO:0000313" key="1">
    <source>
        <dbReference type="EMBL" id="KAH9769982.1"/>
    </source>
</evidence>
<reference evidence="2" key="1">
    <citation type="journal article" date="2023" name="Hortic. Res.">
        <title>A chromosome-level phased genome enabling allele-level studies in sweet orange: a case study on citrus Huanglongbing tolerance.</title>
        <authorList>
            <person name="Wu B."/>
            <person name="Yu Q."/>
            <person name="Deng Z."/>
            <person name="Duan Y."/>
            <person name="Luo F."/>
            <person name="Gmitter F. Jr."/>
        </authorList>
    </citation>
    <scope>NUCLEOTIDE SEQUENCE [LARGE SCALE GENOMIC DNA]</scope>
    <source>
        <strain evidence="2">cv. Valencia</strain>
    </source>
</reference>
<comment type="caution">
    <text evidence="1">The sequence shown here is derived from an EMBL/GenBank/DDBJ whole genome shotgun (WGS) entry which is preliminary data.</text>
</comment>
<sequence length="554" mass="60901">MDTEKPSSSKKKKKTIEISSLADCEDVLHNILSRLPAKSFASAACVNKSWNCVCNSILSRPRIASACSFKASAPIALQEVLDKVLLEPMRPHFAIANVGRGFNMRRTLDFLVKHLGPRTPIILSVVHGVMGRDALTDEFREVKFQDHEDIGVNRGICTCGQQSGIVLTVGYLPGLKVDAIPLLRRKEIVQVPVDDTYVDVYLAPPVPMIDQFVMDIQNYTTSVSGCASPVGIIMFGKEDMDQKPIIEKLDYAMSMNTVFVGDERSRFAYRSGDDLRNVCGNPAFISDAVALVFASDKEKPHAGTGEIQFHLAMSEGVSAIGPRHKAVSVRANHAEGSTWLTAKREGHHVILDGEQILRHIDQLENRFPQVELYVGVTKRRKCSIGSEKSRLITTLAFHGIRGGDQEYLYVDGVGIKTGDYFQFYQPDHNAALAACRNASENIRNLKLNSSGKGFLGRRDVANSIDRKEVLGGFIFSCCGRGNSFFGGLNVDSFPFFENFPSAPLAGIFCGGEIGRGKLSMTGQESQEESPAERRYLHVYSTAYLVISYSAAPSE</sequence>
<accession>A0ACB8L921</accession>
<dbReference type="EMBL" id="CM039173">
    <property type="protein sequence ID" value="KAH9769982.1"/>
    <property type="molecule type" value="Genomic_DNA"/>
</dbReference>
<protein>
    <submittedName>
        <fullName evidence="1">F-box/LRR-repeat protein</fullName>
    </submittedName>
</protein>
<proteinExistence type="predicted"/>
<dbReference type="Proteomes" id="UP000829398">
    <property type="component" value="Chromosome 4"/>
</dbReference>